<feature type="compositionally biased region" description="Basic residues" evidence="3">
    <location>
        <begin position="1141"/>
        <end position="1152"/>
    </location>
</feature>
<feature type="compositionally biased region" description="Polar residues" evidence="3">
    <location>
        <begin position="18"/>
        <end position="27"/>
    </location>
</feature>
<feature type="region of interest" description="Disordered" evidence="3">
    <location>
        <begin position="1369"/>
        <end position="1401"/>
    </location>
</feature>
<keyword evidence="2" id="KW-0539">Nucleus</keyword>
<keyword evidence="6" id="KW-1185">Reference proteome</keyword>
<feature type="compositionally biased region" description="Acidic residues" evidence="3">
    <location>
        <begin position="1227"/>
        <end position="1240"/>
    </location>
</feature>
<organism evidence="6 7">
    <name type="scientific">Drosophila kikkawai</name>
    <name type="common">Fruit fly</name>
    <dbReference type="NCBI Taxonomy" id="30033"/>
    <lineage>
        <taxon>Eukaryota</taxon>
        <taxon>Metazoa</taxon>
        <taxon>Ecdysozoa</taxon>
        <taxon>Arthropoda</taxon>
        <taxon>Hexapoda</taxon>
        <taxon>Insecta</taxon>
        <taxon>Pterygota</taxon>
        <taxon>Neoptera</taxon>
        <taxon>Endopterygota</taxon>
        <taxon>Diptera</taxon>
        <taxon>Brachycera</taxon>
        <taxon>Muscomorpha</taxon>
        <taxon>Ephydroidea</taxon>
        <taxon>Drosophilidae</taxon>
        <taxon>Drosophila</taxon>
        <taxon>Sophophora</taxon>
    </lineage>
</organism>
<feature type="domain" description="RRP12 N-terminal HEAT" evidence="5">
    <location>
        <begin position="127"/>
        <end position="396"/>
    </location>
</feature>
<dbReference type="Pfam" id="PF08161">
    <property type="entry name" value="RRP12_HEAT"/>
    <property type="match status" value="1"/>
</dbReference>
<dbReference type="InterPro" id="IPR016024">
    <property type="entry name" value="ARM-type_fold"/>
</dbReference>
<feature type="compositionally biased region" description="Low complexity" evidence="3">
    <location>
        <begin position="1316"/>
        <end position="1326"/>
    </location>
</feature>
<dbReference type="InterPro" id="IPR012978">
    <property type="entry name" value="HEAT_RRP12"/>
</dbReference>
<protein>
    <submittedName>
        <fullName evidence="7">RRP12-like protein</fullName>
    </submittedName>
</protein>
<feature type="compositionally biased region" description="Basic and acidic residues" evidence="3">
    <location>
        <begin position="1241"/>
        <end position="1250"/>
    </location>
</feature>
<feature type="region of interest" description="Disordered" evidence="3">
    <location>
        <begin position="1214"/>
        <end position="1352"/>
    </location>
</feature>
<feature type="region of interest" description="Disordered" evidence="3">
    <location>
        <begin position="1120"/>
        <end position="1158"/>
    </location>
</feature>
<feature type="domain" description="RRP12 HEAT" evidence="4">
    <location>
        <begin position="465"/>
        <end position="730"/>
    </location>
</feature>
<accession>A0A6P4IKF9</accession>
<feature type="region of interest" description="Disordered" evidence="3">
    <location>
        <begin position="1"/>
        <end position="27"/>
    </location>
</feature>
<dbReference type="SUPFAM" id="SSF48371">
    <property type="entry name" value="ARM repeat"/>
    <property type="match status" value="1"/>
</dbReference>
<dbReference type="InterPro" id="IPR057860">
    <property type="entry name" value="HEAT_RRP12_N"/>
</dbReference>
<feature type="region of interest" description="Disordered" evidence="3">
    <location>
        <begin position="1190"/>
        <end position="1209"/>
    </location>
</feature>
<evidence type="ECO:0000313" key="7">
    <source>
        <dbReference type="RefSeq" id="XP_017023023.1"/>
    </source>
</evidence>
<feature type="region of interest" description="Disordered" evidence="3">
    <location>
        <begin position="297"/>
        <end position="319"/>
    </location>
</feature>
<dbReference type="GO" id="GO:0005634">
    <property type="term" value="C:nucleus"/>
    <property type="evidence" value="ECO:0007669"/>
    <property type="project" value="UniProtKB-SubCell"/>
</dbReference>
<feature type="compositionally biased region" description="Low complexity" evidence="3">
    <location>
        <begin position="1281"/>
        <end position="1295"/>
    </location>
</feature>
<gene>
    <name evidence="7" type="primary">LOC108075198</name>
</gene>
<dbReference type="OrthoDB" id="2192888at2759"/>
<dbReference type="Proteomes" id="UP001652661">
    <property type="component" value="Chromosome X"/>
</dbReference>
<feature type="compositionally biased region" description="Gly residues" evidence="3">
    <location>
        <begin position="1384"/>
        <end position="1395"/>
    </location>
</feature>
<feature type="compositionally biased region" description="Acidic residues" evidence="3">
    <location>
        <begin position="1093"/>
        <end position="1102"/>
    </location>
</feature>
<dbReference type="OMA" id="PDQMKHR"/>
<evidence type="ECO:0000256" key="3">
    <source>
        <dbReference type="SAM" id="MobiDB-lite"/>
    </source>
</evidence>
<feature type="compositionally biased region" description="Basic and acidic residues" evidence="3">
    <location>
        <begin position="1336"/>
        <end position="1349"/>
    </location>
</feature>
<evidence type="ECO:0000259" key="4">
    <source>
        <dbReference type="Pfam" id="PF08161"/>
    </source>
</evidence>
<feature type="compositionally biased region" description="Acidic residues" evidence="3">
    <location>
        <begin position="1120"/>
        <end position="1136"/>
    </location>
</feature>
<evidence type="ECO:0000256" key="2">
    <source>
        <dbReference type="ARBA" id="ARBA00023242"/>
    </source>
</evidence>
<name>A0A6P4IKF9_DROKI</name>
<feature type="compositionally biased region" description="Gly residues" evidence="3">
    <location>
        <begin position="1296"/>
        <end position="1311"/>
    </location>
</feature>
<evidence type="ECO:0000313" key="6">
    <source>
        <dbReference type="Proteomes" id="UP001652661"/>
    </source>
</evidence>
<dbReference type="Pfam" id="PF25772">
    <property type="entry name" value="HEAT_RRP12_N"/>
    <property type="match status" value="1"/>
</dbReference>
<dbReference type="RefSeq" id="XP_017023023.1">
    <property type="nucleotide sequence ID" value="XM_017167534.2"/>
</dbReference>
<dbReference type="GeneID" id="108075198"/>
<evidence type="ECO:0000259" key="5">
    <source>
        <dbReference type="Pfam" id="PF25772"/>
    </source>
</evidence>
<dbReference type="InterPro" id="IPR052087">
    <property type="entry name" value="RRP12"/>
</dbReference>
<dbReference type="PANTHER" id="PTHR48287">
    <property type="entry name" value="ARM REPEAT SUPERFAMILY PROTEIN"/>
    <property type="match status" value="1"/>
</dbReference>
<evidence type="ECO:0000256" key="1">
    <source>
        <dbReference type="ARBA" id="ARBA00004123"/>
    </source>
</evidence>
<feature type="region of interest" description="Disordered" evidence="3">
    <location>
        <begin position="1080"/>
        <end position="1106"/>
    </location>
</feature>
<proteinExistence type="predicted"/>
<feature type="compositionally biased region" description="Basic residues" evidence="3">
    <location>
        <begin position="1"/>
        <end position="16"/>
    </location>
</feature>
<reference evidence="7" key="1">
    <citation type="submission" date="2025-08" db="UniProtKB">
        <authorList>
            <consortium name="RefSeq"/>
        </authorList>
    </citation>
    <scope>IDENTIFICATION</scope>
    <source>
        <strain evidence="7">14028-0561.14</strain>
        <tissue evidence="7">Whole fly</tissue>
    </source>
</reference>
<comment type="subcellular location">
    <subcellularLocation>
        <location evidence="1">Nucleus</location>
    </subcellularLocation>
</comment>
<dbReference type="PANTHER" id="PTHR48287:SF1">
    <property type="entry name" value="ARM REPEAT SUPERFAMILY PROTEIN"/>
    <property type="match status" value="1"/>
</dbReference>
<sequence>MGKFRSKLKRHGKGKTWSKGQSAVSNPDQMKHRLKAKSRFFQPNLSLAAATPTGLTMEAVHKHEQRQAYNAETTTVNDVAGSLMSFNLNDDEDEGMSGTGTAPSGTAQTFKTFASNYTSCSNMSFKKLLTGFRASSDLHKEMLAILSALTEIIREKGGSETSTEYFLLLMEQIEAAKEERDIIAGLSLLSMGIKSVPAPVLRRRFAQTAATMQALLQRFIESSNQSVIRYIVGCLSVLLRAQEYATWTYSSTFQYFDALLAFSIHSKPKIRKAAQHAVVSVIHGSCFMLPPVKVNEDEDEDVTEKKEPQPDQPKVKHHPASSRVTKFCLAQFKPEVLANAQTTVLYTLALLKDTLSGFRTEDIRNVCEHLLSIMTAANVLVRTNCFQVLHGLFLTRSPNLNASLCAKLLAAIHEYRPDRSDVRQMLAWITVLKEGHLHLATLQLDLCMQALPRLVDVCTTDLWLSDRTELVVGVSNCIKELLQDCVAKACGSTEPEAVQRNRPSVARIIESMHKVLNAPFGEISKYVILIFSIVFEACGKQFGKELTPSLLTIAKRYDTQSSHRLQIEHTLISAIKALGPELVLTAIPLADAKTGGMQMERSWLLPLLREGAKGASLQFFWEKIIPLAKDCHVKWLDKTTPATAHIYELLCCQLWGLFPGFCRQPRDPEYLRHLAPTLGNTLDQNPELRSPIYDGLMELLDESQSPECHQAIGMFAKNFLPRLINIYIQKPKGTYEADLRKRCLEVIRSYIARSPTDVQLQLFETAQTQLAATAVASFEYDAMFDINAAIVRVQKCRSIETYFEKHMAPILRNDKSKLVAKDEQKLKKQQRKTYELLRELMTSEQASCQKFTRKNSQVLQQILLEAFNTSCSVCQASRLYCLKSLLDCRNNLAYNDQLVMKAIPEAVLNYKEFSTRKESVAEQLIKFIAQLYQDAGKINDFVDILTAGFTGDESLVTNTILAFRSVIQQQGQHLTVATLEFVLQQVSVFLVQKSRNQSEAAVAFLITYIKVMPIPLVSNHLETIMRSLSAMTKDTKRYCRIQIGYFLKKLCKRFTTEELARFVPGDDEITHRRLKKIRKQMRRDTRKKLNEEAQADSSDEELAGGNLEQKSYTIDDILADSDSDLPEDEMDAEDVDGGVAGKRRNNKTKQPKKSTYIREDPDEIVDLADLKSIGNVLTSGSAAQTVAAAKSLKQKPQLPNGGFKTADDGRLIISDKALRGQDAAGDSSDDSDDESMEDDAKEPKAKRGMEEDSSDEEELQQQSAGAGAKRKRKASDALSMKSGKTTASSRRTTATAGGGKGIHRQLGGGAGNTDAMSMKSGKSGKSISRTAGSEYTSKKAKGDMKKRGQLDPYAYIPLTRNTLNKRKRSMNSRKFKSVLRGAGAETGGGGGGGGRVSKKYK</sequence>